<evidence type="ECO:0000259" key="4">
    <source>
        <dbReference type="PROSITE" id="PS50026"/>
    </source>
</evidence>
<organism evidence="5 6">
    <name type="scientific">Adineta steineri</name>
    <dbReference type="NCBI Taxonomy" id="433720"/>
    <lineage>
        <taxon>Eukaryota</taxon>
        <taxon>Metazoa</taxon>
        <taxon>Spiralia</taxon>
        <taxon>Gnathifera</taxon>
        <taxon>Rotifera</taxon>
        <taxon>Eurotatoria</taxon>
        <taxon>Bdelloidea</taxon>
        <taxon>Adinetida</taxon>
        <taxon>Adinetidae</taxon>
        <taxon>Adineta</taxon>
    </lineage>
</organism>
<comment type="caution">
    <text evidence="5">The sequence shown here is derived from an EMBL/GenBank/DDBJ whole genome shotgun (WGS) entry which is preliminary data.</text>
</comment>
<proteinExistence type="predicted"/>
<evidence type="ECO:0000256" key="3">
    <source>
        <dbReference type="PROSITE-ProRule" id="PRU00076"/>
    </source>
</evidence>
<feature type="domain" description="EGF-like" evidence="4">
    <location>
        <begin position="253"/>
        <end position="297"/>
    </location>
</feature>
<accession>A0A820EIP9</accession>
<comment type="caution">
    <text evidence="3">Lacks conserved residue(s) required for the propagation of feature annotation.</text>
</comment>
<evidence type="ECO:0000256" key="1">
    <source>
        <dbReference type="ARBA" id="ARBA00022729"/>
    </source>
</evidence>
<feature type="disulfide bond" evidence="3">
    <location>
        <begin position="210"/>
        <end position="219"/>
    </location>
</feature>
<keyword evidence="3" id="KW-0245">EGF-like domain</keyword>
<dbReference type="GO" id="GO:0005576">
    <property type="term" value="C:extracellular region"/>
    <property type="evidence" value="ECO:0007669"/>
    <property type="project" value="TreeGrafter"/>
</dbReference>
<sequence length="443" mass="52070">MPTYSFQQIGYTVPKRSLVQSKILSIDIPFIELDWRCNRGLRIKIRLNSTTSKLSCLCPPSYYGDKCQYQNERVSLTLAIKMTSDWQNLFIFIITLIDNHGIIQSYDYIEYLSVRDCNIKFNIYLLYLNRTKNLSKDYAVQINAFNKLTLNYRATWIFPIQFLFLPVYRLAILLTVPFNDIQPNEKCSLPCLHGKCYHYVNNKNLTFCRCKPGWSGIECNIKYTCTCALNSLCFAHNICVCPIDRYGKRCYFKQSVCHSNICMNGGRCISSDKRYISERVKTQTCICKQGYFGEFCEQEQTQNRIEITLHHSLIIPTSLFIHFITINNNSEHTRMTEINPLYRCLSLDELFNKTFINQHLLKRIKYYHIPCQEQINLICFYDSNHICLCDLARQTNCFEFDHNVTYDCRGYNFCENDGKCFQDKQICPTSAFCSCPECFFWIS</sequence>
<dbReference type="PANTHER" id="PTHR14949">
    <property type="entry name" value="EGF-LIKE-DOMAIN, MULTIPLE 7, 8"/>
    <property type="match status" value="1"/>
</dbReference>
<feature type="domain" description="EGF-like" evidence="4">
    <location>
        <begin position="183"/>
        <end position="220"/>
    </location>
</feature>
<dbReference type="Proteomes" id="UP000663881">
    <property type="component" value="Unassembled WGS sequence"/>
</dbReference>
<evidence type="ECO:0000256" key="2">
    <source>
        <dbReference type="ARBA" id="ARBA00023157"/>
    </source>
</evidence>
<dbReference type="PROSITE" id="PS01186">
    <property type="entry name" value="EGF_2"/>
    <property type="match status" value="2"/>
</dbReference>
<keyword evidence="2 3" id="KW-1015">Disulfide bond</keyword>
<dbReference type="SMART" id="SM00181">
    <property type="entry name" value="EGF"/>
    <property type="match status" value="3"/>
</dbReference>
<reference evidence="5" key="1">
    <citation type="submission" date="2021-02" db="EMBL/GenBank/DDBJ databases">
        <authorList>
            <person name="Nowell W R."/>
        </authorList>
    </citation>
    <scope>NUCLEOTIDE SEQUENCE</scope>
</reference>
<dbReference type="PROSITE" id="PS50026">
    <property type="entry name" value="EGF_3"/>
    <property type="match status" value="2"/>
</dbReference>
<dbReference type="PANTHER" id="PTHR14949:SF57">
    <property type="entry name" value="EGF-LIKE DOMAIN-CONTAINING PROTEIN"/>
    <property type="match status" value="1"/>
</dbReference>
<feature type="non-terminal residue" evidence="5">
    <location>
        <position position="1"/>
    </location>
</feature>
<dbReference type="InterPro" id="IPR050969">
    <property type="entry name" value="Dev_Signal_Modulators"/>
</dbReference>
<feature type="disulfide bond" evidence="3">
    <location>
        <begin position="287"/>
        <end position="296"/>
    </location>
</feature>
<dbReference type="EMBL" id="CAJOAY010012266">
    <property type="protein sequence ID" value="CAF4249180.1"/>
    <property type="molecule type" value="Genomic_DNA"/>
</dbReference>
<evidence type="ECO:0000313" key="5">
    <source>
        <dbReference type="EMBL" id="CAF4249180.1"/>
    </source>
</evidence>
<gene>
    <name evidence="5" type="ORF">OKA104_LOCUS43507</name>
</gene>
<dbReference type="InterPro" id="IPR000742">
    <property type="entry name" value="EGF"/>
</dbReference>
<name>A0A820EIP9_9BILA</name>
<evidence type="ECO:0000313" key="6">
    <source>
        <dbReference type="Proteomes" id="UP000663881"/>
    </source>
</evidence>
<dbReference type="PROSITE" id="PS00022">
    <property type="entry name" value="EGF_1"/>
    <property type="match status" value="2"/>
</dbReference>
<dbReference type="SUPFAM" id="SSF57196">
    <property type="entry name" value="EGF/Laminin"/>
    <property type="match status" value="1"/>
</dbReference>
<dbReference type="GO" id="GO:0009986">
    <property type="term" value="C:cell surface"/>
    <property type="evidence" value="ECO:0007669"/>
    <property type="project" value="TreeGrafter"/>
</dbReference>
<dbReference type="Gene3D" id="2.10.25.10">
    <property type="entry name" value="Laminin"/>
    <property type="match status" value="2"/>
</dbReference>
<keyword evidence="1" id="KW-0732">Signal</keyword>
<dbReference type="GO" id="GO:0005102">
    <property type="term" value="F:signaling receptor binding"/>
    <property type="evidence" value="ECO:0007669"/>
    <property type="project" value="TreeGrafter"/>
</dbReference>
<protein>
    <recommendedName>
        <fullName evidence="4">EGF-like domain-containing protein</fullName>
    </recommendedName>
</protein>
<feature type="disulfide bond" evidence="3">
    <location>
        <begin position="191"/>
        <end position="208"/>
    </location>
</feature>
<dbReference type="AlphaFoldDB" id="A0A820EIP9"/>